<keyword evidence="3" id="KW-1185">Reference proteome</keyword>
<gene>
    <name evidence="2" type="ORF">L1O03_04585</name>
</gene>
<dbReference type="Gene3D" id="3.40.630.30">
    <property type="match status" value="1"/>
</dbReference>
<dbReference type="AlphaFoldDB" id="A0A9X1QQP9"/>
<reference evidence="2" key="1">
    <citation type="submission" date="2022-01" db="EMBL/GenBank/DDBJ databases">
        <title>Corynebacterium sp. nov isolated from isolated from the feces of the greater white-fronted geese (Anser albifrons) at Poyang Lake, PR China.</title>
        <authorList>
            <person name="Liu Q."/>
        </authorList>
    </citation>
    <scope>NUCLEOTIDE SEQUENCE</scope>
    <source>
        <strain evidence="2">JCM 32435</strain>
    </source>
</reference>
<proteinExistence type="predicted"/>
<dbReference type="EMBL" id="JAKGSI010000002">
    <property type="protein sequence ID" value="MCF4006460.1"/>
    <property type="molecule type" value="Genomic_DNA"/>
</dbReference>
<evidence type="ECO:0000259" key="1">
    <source>
        <dbReference type="Pfam" id="PF00583"/>
    </source>
</evidence>
<dbReference type="Pfam" id="PF00583">
    <property type="entry name" value="Acetyltransf_1"/>
    <property type="match status" value="1"/>
</dbReference>
<dbReference type="GO" id="GO:0016747">
    <property type="term" value="F:acyltransferase activity, transferring groups other than amino-acyl groups"/>
    <property type="evidence" value="ECO:0007669"/>
    <property type="project" value="InterPro"/>
</dbReference>
<dbReference type="InterPro" id="IPR000182">
    <property type="entry name" value="GNAT_dom"/>
</dbReference>
<feature type="domain" description="N-acetyltransferase" evidence="1">
    <location>
        <begin position="268"/>
        <end position="368"/>
    </location>
</feature>
<dbReference type="Proteomes" id="UP001139336">
    <property type="component" value="Unassembled WGS sequence"/>
</dbReference>
<dbReference type="RefSeq" id="WP_236118260.1">
    <property type="nucleotide sequence ID" value="NZ_JAKGSI010000002.1"/>
</dbReference>
<evidence type="ECO:0000313" key="2">
    <source>
        <dbReference type="EMBL" id="MCF4006460.1"/>
    </source>
</evidence>
<sequence>MITWLRVAEPAASSPASGGGRGVEQPTTALINRTFVSNLALAEATGSDMQAITVDRFLESLRPTQEQRRIFLIALELPEGALPEGLPRDPCGFSTVPSTGDDPVWLLEHEALAYLVISVPLLQDTSSLWWQVDLDAEFLPLPGERYSPEAERILDSALGVLDEVAAALHRTHLYLWNTVGAHCPVEEAPLPAFLASRGCHAVHREAQYSIEVERGNHAPEAPDIEAKGVSLILYTEDGCPEHALPALCQLSDTAEWDIPAGDIQLEPSPWTPERIRDAERIARAGGHRSISALLIDEDGAGVALSTIAQHRSARPEIAEQNMTVVARNYRGRGLGAVVKKAALAEAARRWPRLRRVGTSVAVENAAMNRINESIGMQKISQASAWLKQAPLRTDGELGRA</sequence>
<dbReference type="SUPFAM" id="SSF55729">
    <property type="entry name" value="Acyl-CoA N-acyltransferases (Nat)"/>
    <property type="match status" value="1"/>
</dbReference>
<comment type="caution">
    <text evidence="2">The sequence shown here is derived from an EMBL/GenBank/DDBJ whole genome shotgun (WGS) entry which is preliminary data.</text>
</comment>
<name>A0A9X1QQP9_9CORY</name>
<dbReference type="InterPro" id="IPR016181">
    <property type="entry name" value="Acyl_CoA_acyltransferase"/>
</dbReference>
<accession>A0A9X1QQP9</accession>
<organism evidence="2 3">
    <name type="scientific">Corynebacterium uropygiale</name>
    <dbReference type="NCBI Taxonomy" id="1775911"/>
    <lineage>
        <taxon>Bacteria</taxon>
        <taxon>Bacillati</taxon>
        <taxon>Actinomycetota</taxon>
        <taxon>Actinomycetes</taxon>
        <taxon>Mycobacteriales</taxon>
        <taxon>Corynebacteriaceae</taxon>
        <taxon>Corynebacterium</taxon>
    </lineage>
</organism>
<evidence type="ECO:0000313" key="3">
    <source>
        <dbReference type="Proteomes" id="UP001139336"/>
    </source>
</evidence>
<protein>
    <submittedName>
        <fullName evidence="2">GNAT family N-acetyltransferase</fullName>
    </submittedName>
</protein>